<dbReference type="RefSeq" id="WP_390205610.1">
    <property type="nucleotide sequence ID" value="NZ_JBHTAX010000001.1"/>
</dbReference>
<accession>A0ABD5YM02</accession>
<dbReference type="Proteomes" id="UP001596417">
    <property type="component" value="Unassembled WGS sequence"/>
</dbReference>
<keyword evidence="1" id="KW-0812">Transmembrane</keyword>
<gene>
    <name evidence="2" type="ORF">ACFQL7_11380</name>
</gene>
<sequence length="83" mass="8555">MGRDLYHPGFGSGGMDLTRTVGVLAVLTTIVGVVGALFSFVARLLAGSYVIPVILALLLLSASIAASVGTGVLSSRFLSNPYW</sequence>
<keyword evidence="1" id="KW-0472">Membrane</keyword>
<feature type="transmembrane region" description="Helical" evidence="1">
    <location>
        <begin position="20"/>
        <end position="42"/>
    </location>
</feature>
<comment type="caution">
    <text evidence="2">The sequence shown here is derived from an EMBL/GenBank/DDBJ whole genome shotgun (WGS) entry which is preliminary data.</text>
</comment>
<proteinExistence type="predicted"/>
<evidence type="ECO:0000313" key="2">
    <source>
        <dbReference type="EMBL" id="MFC7190394.1"/>
    </source>
</evidence>
<keyword evidence="3" id="KW-1185">Reference proteome</keyword>
<evidence type="ECO:0000313" key="3">
    <source>
        <dbReference type="Proteomes" id="UP001596417"/>
    </source>
</evidence>
<name>A0ABD5YM02_9EURY</name>
<evidence type="ECO:0000256" key="1">
    <source>
        <dbReference type="SAM" id="Phobius"/>
    </source>
</evidence>
<keyword evidence="1" id="KW-1133">Transmembrane helix</keyword>
<organism evidence="2 3">
    <name type="scientific">Halocatena marina</name>
    <dbReference type="NCBI Taxonomy" id="2934937"/>
    <lineage>
        <taxon>Archaea</taxon>
        <taxon>Methanobacteriati</taxon>
        <taxon>Methanobacteriota</taxon>
        <taxon>Stenosarchaea group</taxon>
        <taxon>Halobacteria</taxon>
        <taxon>Halobacteriales</taxon>
        <taxon>Natronomonadaceae</taxon>
        <taxon>Halocatena</taxon>
    </lineage>
</organism>
<feature type="transmembrane region" description="Helical" evidence="1">
    <location>
        <begin position="49"/>
        <end position="73"/>
    </location>
</feature>
<dbReference type="EMBL" id="JBHTAX010000001">
    <property type="protein sequence ID" value="MFC7190394.1"/>
    <property type="molecule type" value="Genomic_DNA"/>
</dbReference>
<protein>
    <submittedName>
        <fullName evidence="2">Uncharacterized protein</fullName>
    </submittedName>
</protein>
<reference evidence="2 3" key="1">
    <citation type="journal article" date="2019" name="Int. J. Syst. Evol. Microbiol.">
        <title>The Global Catalogue of Microorganisms (GCM) 10K type strain sequencing project: providing services to taxonomists for standard genome sequencing and annotation.</title>
        <authorList>
            <consortium name="The Broad Institute Genomics Platform"/>
            <consortium name="The Broad Institute Genome Sequencing Center for Infectious Disease"/>
            <person name="Wu L."/>
            <person name="Ma J."/>
        </authorList>
    </citation>
    <scope>NUCLEOTIDE SEQUENCE [LARGE SCALE GENOMIC DNA]</scope>
    <source>
        <strain evidence="2 3">RDMS1</strain>
    </source>
</reference>
<dbReference type="AlphaFoldDB" id="A0ABD5YM02"/>